<keyword evidence="1" id="KW-0597">Phosphoprotein</keyword>
<dbReference type="STRING" id="1224162.B840_09485"/>
<name>A0A0B6TNJ9_9CORY</name>
<dbReference type="InterPro" id="IPR023246">
    <property type="entry name" value="AUTS2"/>
</dbReference>
<dbReference type="EMBL" id="CP007790">
    <property type="protein sequence ID" value="AJK69488.1"/>
    <property type="molecule type" value="Genomic_DNA"/>
</dbReference>
<dbReference type="Pfam" id="PF15336">
    <property type="entry name" value="Auts2"/>
    <property type="match status" value="1"/>
</dbReference>
<reference evidence="4 5" key="1">
    <citation type="submission" date="2014-05" db="EMBL/GenBank/DDBJ databases">
        <title>Complete genome sequence of Corynebacterium marinum DSM 44953.</title>
        <authorList>
            <person name="Schaffert L."/>
            <person name="Albersmeier A."/>
            <person name="Kalinowski J."/>
            <person name="Ruckert C."/>
        </authorList>
    </citation>
    <scope>NUCLEOTIDE SEQUENCE [LARGE SCALE GENOMIC DNA]</scope>
    <source>
        <strain evidence="4 5">DSM 44953</strain>
    </source>
</reference>
<dbReference type="KEGG" id="cmq:B840_09485"/>
<feature type="region of interest" description="Disordered" evidence="2">
    <location>
        <begin position="95"/>
        <end position="141"/>
    </location>
</feature>
<gene>
    <name evidence="4" type="ORF">B840_09485</name>
</gene>
<keyword evidence="5" id="KW-1185">Reference proteome</keyword>
<accession>A0A0B6TNJ9</accession>
<feature type="domain" description="HNH nuclease" evidence="3">
    <location>
        <begin position="356"/>
        <end position="408"/>
    </location>
</feature>
<dbReference type="InterPro" id="IPR003870">
    <property type="entry name" value="DUF222"/>
</dbReference>
<evidence type="ECO:0000256" key="2">
    <source>
        <dbReference type="SAM" id="MobiDB-lite"/>
    </source>
</evidence>
<dbReference type="CDD" id="cd00085">
    <property type="entry name" value="HNHc"/>
    <property type="match status" value="1"/>
</dbReference>
<proteinExistence type="predicted"/>
<sequence>MARLSVQEAVDQIEAGMSALSALMADPSLVSFDEVAGEFERLEQALVARGRVDAAFAWLAESADAGRLVGSTNVIDYLTAQLGISRKEAWSRLRTGTSLFSPPPPPPPPEPSETEEERRAREQSESERAEKARKERKEAQCKSKKASAEILRIIDQELTDLSDAADPDRSQLYNRALSEARRRRPEDLRTWLRRQVTLANQKGAPDLLAAYRRRFLTIGEPEADGSCTIRGRLPAAIAAALKAALAPGERPGANLNDEELEDTRTRGQRRVDQLMTILGAQPSSIGHGMGSVLLSVTAEDIDNLSPTSEFTTNTGDRLNLMDILRLGAAKFDAMVLHDTDGQPLALGRGRRTASFSQRLALFAAQGVCGCPDCATAAIHNDAHHITAWEQGGPTDLINLTLVCPPHHAANDDSHTGAGGRGHLDRCLITGRVGRRAGPGQPLRFNETQAASESAGDRIRARQKPPPAEDDAA</sequence>
<protein>
    <recommendedName>
        <fullName evidence="3">HNH nuclease domain-containing protein</fullName>
    </recommendedName>
</protein>
<dbReference type="SMART" id="SM00507">
    <property type="entry name" value="HNHc"/>
    <property type="match status" value="1"/>
</dbReference>
<dbReference type="AlphaFoldDB" id="A0A0B6TNJ9"/>
<evidence type="ECO:0000256" key="1">
    <source>
        <dbReference type="ARBA" id="ARBA00022553"/>
    </source>
</evidence>
<dbReference type="HOGENOM" id="CLU_030406_0_0_11"/>
<dbReference type="RefSeq" id="WP_042621917.1">
    <property type="nucleotide sequence ID" value="NZ_CP007790.1"/>
</dbReference>
<feature type="compositionally biased region" description="Pro residues" evidence="2">
    <location>
        <begin position="101"/>
        <end position="111"/>
    </location>
</feature>
<dbReference type="Pfam" id="PF02720">
    <property type="entry name" value="DUF222"/>
    <property type="match status" value="1"/>
</dbReference>
<feature type="compositionally biased region" description="Basic and acidic residues" evidence="2">
    <location>
        <begin position="116"/>
        <end position="141"/>
    </location>
</feature>
<organism evidence="4 5">
    <name type="scientific">Corynebacterium marinum DSM 44953</name>
    <dbReference type="NCBI Taxonomy" id="1224162"/>
    <lineage>
        <taxon>Bacteria</taxon>
        <taxon>Bacillati</taxon>
        <taxon>Actinomycetota</taxon>
        <taxon>Actinomycetes</taxon>
        <taxon>Mycobacteriales</taxon>
        <taxon>Corynebacteriaceae</taxon>
        <taxon>Corynebacterium</taxon>
    </lineage>
</organism>
<dbReference type="InterPro" id="IPR003615">
    <property type="entry name" value="HNH_nuc"/>
</dbReference>
<evidence type="ECO:0000313" key="4">
    <source>
        <dbReference type="EMBL" id="AJK69488.1"/>
    </source>
</evidence>
<dbReference type="OrthoDB" id="4398180at2"/>
<dbReference type="Proteomes" id="UP000031928">
    <property type="component" value="Chromosome"/>
</dbReference>
<evidence type="ECO:0000313" key="5">
    <source>
        <dbReference type="Proteomes" id="UP000031928"/>
    </source>
</evidence>
<evidence type="ECO:0000259" key="3">
    <source>
        <dbReference type="SMART" id="SM00507"/>
    </source>
</evidence>
<feature type="region of interest" description="Disordered" evidence="2">
    <location>
        <begin position="434"/>
        <end position="472"/>
    </location>
</feature>